<dbReference type="OrthoDB" id="10251741at2759"/>
<reference evidence="3" key="3">
    <citation type="submission" date="2015-06" db="UniProtKB">
        <authorList>
            <consortium name="EnsemblMetazoa"/>
        </authorList>
    </citation>
    <scope>IDENTIFICATION</scope>
</reference>
<protein>
    <submittedName>
        <fullName evidence="2 3">Uncharacterized protein</fullName>
    </submittedName>
</protein>
<dbReference type="eggNOG" id="ENOG502QTIS">
    <property type="taxonomic scope" value="Eukaryota"/>
</dbReference>
<proteinExistence type="predicted"/>
<dbReference type="GeneID" id="20215362"/>
<dbReference type="CTD" id="20215362"/>
<evidence type="ECO:0000313" key="2">
    <source>
        <dbReference type="EMBL" id="ESO06916.1"/>
    </source>
</evidence>
<dbReference type="EMBL" id="KB096275">
    <property type="protein sequence ID" value="ESO06916.1"/>
    <property type="molecule type" value="Genomic_DNA"/>
</dbReference>
<dbReference type="Proteomes" id="UP000015101">
    <property type="component" value="Unassembled WGS sequence"/>
</dbReference>
<dbReference type="SUPFAM" id="SSF101898">
    <property type="entry name" value="NHL repeat"/>
    <property type="match status" value="1"/>
</dbReference>
<dbReference type="PROSITE" id="PS50294">
    <property type="entry name" value="WD_REPEATS_REGION"/>
    <property type="match status" value="1"/>
</dbReference>
<organism evidence="3 4">
    <name type="scientific">Helobdella robusta</name>
    <name type="common">Californian leech</name>
    <dbReference type="NCBI Taxonomy" id="6412"/>
    <lineage>
        <taxon>Eukaryota</taxon>
        <taxon>Metazoa</taxon>
        <taxon>Spiralia</taxon>
        <taxon>Lophotrochozoa</taxon>
        <taxon>Annelida</taxon>
        <taxon>Clitellata</taxon>
        <taxon>Hirudinea</taxon>
        <taxon>Rhynchobdellida</taxon>
        <taxon>Glossiphoniidae</taxon>
        <taxon>Helobdella</taxon>
    </lineage>
</organism>
<dbReference type="HOGENOM" id="CLU_009581_0_0_1"/>
<accession>T1G2R4</accession>
<dbReference type="SMART" id="SM00320">
    <property type="entry name" value="WD40"/>
    <property type="match status" value="7"/>
</dbReference>
<dbReference type="Gene3D" id="2.130.10.10">
    <property type="entry name" value="YVTN repeat-like/Quinoprotein amine dehydrogenase"/>
    <property type="match status" value="2"/>
</dbReference>
<dbReference type="AlphaFoldDB" id="T1G2R4"/>
<dbReference type="OMA" id="PRWETNI"/>
<dbReference type="SUPFAM" id="SSF82171">
    <property type="entry name" value="DPP6 N-terminal domain-like"/>
    <property type="match status" value="1"/>
</dbReference>
<dbReference type="STRING" id="6412.T1G2R4"/>
<name>T1G2R4_HELRO</name>
<reference evidence="2 4" key="2">
    <citation type="journal article" date="2013" name="Nature">
        <title>Insights into bilaterian evolution from three spiralian genomes.</title>
        <authorList>
            <person name="Simakov O."/>
            <person name="Marletaz F."/>
            <person name="Cho S.J."/>
            <person name="Edsinger-Gonzales E."/>
            <person name="Havlak P."/>
            <person name="Hellsten U."/>
            <person name="Kuo D.H."/>
            <person name="Larsson T."/>
            <person name="Lv J."/>
            <person name="Arendt D."/>
            <person name="Savage R."/>
            <person name="Osoegawa K."/>
            <person name="de Jong P."/>
            <person name="Grimwood J."/>
            <person name="Chapman J.A."/>
            <person name="Shapiro H."/>
            <person name="Aerts A."/>
            <person name="Otillar R.P."/>
            <person name="Terry A.Y."/>
            <person name="Boore J.L."/>
            <person name="Grigoriev I.V."/>
            <person name="Lindberg D.R."/>
            <person name="Seaver E.C."/>
            <person name="Weisblat D.A."/>
            <person name="Putnam N.H."/>
            <person name="Rokhsar D.S."/>
        </authorList>
    </citation>
    <scope>NUCLEOTIDE SEQUENCE</scope>
</reference>
<dbReference type="InParanoid" id="T1G2R4"/>
<dbReference type="EMBL" id="AMQM01003709">
    <property type="status" value="NOT_ANNOTATED_CDS"/>
    <property type="molecule type" value="Genomic_DNA"/>
</dbReference>
<dbReference type="PROSITE" id="PS50082">
    <property type="entry name" value="WD_REPEATS_2"/>
    <property type="match status" value="1"/>
</dbReference>
<evidence type="ECO:0000313" key="3">
    <source>
        <dbReference type="EnsemblMetazoa" id="HelroP76920"/>
    </source>
</evidence>
<dbReference type="FunCoup" id="T1G2R4">
    <property type="interactions" value="11"/>
</dbReference>
<dbReference type="Pfam" id="PF00400">
    <property type="entry name" value="WD40"/>
    <property type="match status" value="1"/>
</dbReference>
<gene>
    <name evidence="3" type="primary">20215362</name>
    <name evidence="2" type="ORF">HELRODRAFT_76920</name>
</gene>
<dbReference type="EnsemblMetazoa" id="HelroT76920">
    <property type="protein sequence ID" value="HelroP76920"/>
    <property type="gene ID" value="HelroG76920"/>
</dbReference>
<keyword evidence="4" id="KW-1185">Reference proteome</keyword>
<dbReference type="InterPro" id="IPR015943">
    <property type="entry name" value="WD40/YVTN_repeat-like_dom_sf"/>
</dbReference>
<keyword evidence="1" id="KW-0853">WD repeat</keyword>
<dbReference type="InterPro" id="IPR052993">
    <property type="entry name" value="CFA-57"/>
</dbReference>
<evidence type="ECO:0000313" key="4">
    <source>
        <dbReference type="Proteomes" id="UP000015101"/>
    </source>
</evidence>
<dbReference type="InterPro" id="IPR001680">
    <property type="entry name" value="WD40_rpt"/>
</dbReference>
<feature type="repeat" description="WD" evidence="1">
    <location>
        <begin position="377"/>
        <end position="418"/>
    </location>
</feature>
<dbReference type="RefSeq" id="XP_009015012.1">
    <property type="nucleotide sequence ID" value="XM_009016764.1"/>
</dbReference>
<dbReference type="PANTHER" id="PTHR32215:SF0">
    <property type="entry name" value="CILIA- AND FLAGELLA-ASSOCIATED PROTEIN 57"/>
    <property type="match status" value="1"/>
</dbReference>
<sequence length="632" mass="70932">MEKPSTSTAHLSYVFGLKSNVNNNILFLDDQTIIYPYATQCIIYNLDQKSQKYLTISEKNRGVSALAISPNKRYLAVAERGGADKPLVSIYDLGVLRKRKALIAPNNDPNTVSKEYVNLAFSYDCKYFAAQLGSSDWVLQLWLWEKAKLESSVRVTNAQQTAIAVAFNPLDNSRLSVVGFGHVKFYKFYDGNLKQTTSLKLDNVNYCCQSWLPDDRLVVGSEKGVLLFFEMEEFKHEINVAELVEKDLKFKETLKTEKPRSSSKKLEMDTATDSIAPSINNLSMLSKGFACSLLDGSVHVFDKGDAFVYKRTKEIRMPKISENSFVKRQQLLNSFVVSPNEELLICSTIQNQIYQVALNGSINVEKIERLLFESLTHTFHCNEVQGIDVCPKKSLVASCSNDQSIKIWDYDKNQLEISKEFPFEILSVSMHPSGHYLIAGFSDRLRYLAVLVNDLKIIKEIPVKASYKCSFSNGGHLFAATNGNIISIYSAMLQENVVNFTGHNMKIRNFAWSKDDSKMASCADVIYEWDVLTGRRLGEVITKMVAYNDIAYAPDGKSILVVGSDMKVKEIVDYQITRSIEPINQPITSLVIHNRLLFVSTASGTLGIVRYPLAEGTSCTVYTAHESNITGV</sequence>
<evidence type="ECO:0000256" key="1">
    <source>
        <dbReference type="PROSITE-ProRule" id="PRU00221"/>
    </source>
</evidence>
<dbReference type="InterPro" id="IPR036322">
    <property type="entry name" value="WD40_repeat_dom_sf"/>
</dbReference>
<dbReference type="SUPFAM" id="SSF50978">
    <property type="entry name" value="WD40 repeat-like"/>
    <property type="match status" value="1"/>
</dbReference>
<dbReference type="KEGG" id="hro:HELRODRAFT_76920"/>
<dbReference type="PANTHER" id="PTHR32215">
    <property type="entry name" value="CILIA- AND FLAGELLA-ASSOCIATED PROTEIN 57"/>
    <property type="match status" value="1"/>
</dbReference>
<reference evidence="4" key="1">
    <citation type="submission" date="2012-12" db="EMBL/GenBank/DDBJ databases">
        <authorList>
            <person name="Hellsten U."/>
            <person name="Grimwood J."/>
            <person name="Chapman J.A."/>
            <person name="Shapiro H."/>
            <person name="Aerts A."/>
            <person name="Otillar R.P."/>
            <person name="Terry A.Y."/>
            <person name="Boore J.L."/>
            <person name="Simakov O."/>
            <person name="Marletaz F."/>
            <person name="Cho S.-J."/>
            <person name="Edsinger-Gonzales E."/>
            <person name="Havlak P."/>
            <person name="Kuo D.-H."/>
            <person name="Larsson T."/>
            <person name="Lv J."/>
            <person name="Arendt D."/>
            <person name="Savage R."/>
            <person name="Osoegawa K."/>
            <person name="de Jong P."/>
            <person name="Lindberg D.R."/>
            <person name="Seaver E.C."/>
            <person name="Weisblat D.A."/>
            <person name="Putnam N.H."/>
            <person name="Grigoriev I.V."/>
            <person name="Rokhsar D.S."/>
        </authorList>
    </citation>
    <scope>NUCLEOTIDE SEQUENCE</scope>
</reference>